<dbReference type="eggNOG" id="ENOG5032S1A">
    <property type="taxonomic scope" value="Bacteria"/>
</dbReference>
<dbReference type="HOGENOM" id="CLU_1999985_0_0_9"/>
<keyword evidence="2" id="KW-1185">Reference proteome</keyword>
<dbReference type="EMBL" id="CP002547">
    <property type="protein sequence ID" value="ADY55128.1"/>
    <property type="molecule type" value="Genomic_DNA"/>
</dbReference>
<gene>
    <name evidence="1" type="ordered locus">Sgly_0771</name>
</gene>
<evidence type="ECO:0000313" key="2">
    <source>
        <dbReference type="Proteomes" id="UP000007488"/>
    </source>
</evidence>
<dbReference type="RefSeq" id="WP_013623999.1">
    <property type="nucleotide sequence ID" value="NC_015172.1"/>
</dbReference>
<organism evidence="1 2">
    <name type="scientific">Syntrophobotulus glycolicus (strain DSM 8271 / FlGlyR)</name>
    <dbReference type="NCBI Taxonomy" id="645991"/>
    <lineage>
        <taxon>Bacteria</taxon>
        <taxon>Bacillati</taxon>
        <taxon>Bacillota</taxon>
        <taxon>Clostridia</taxon>
        <taxon>Eubacteriales</taxon>
        <taxon>Desulfitobacteriaceae</taxon>
        <taxon>Syntrophobotulus</taxon>
    </lineage>
</organism>
<proteinExistence type="predicted"/>
<reference evidence="2" key="2">
    <citation type="submission" date="2011-02" db="EMBL/GenBank/DDBJ databases">
        <title>The complete genome of Syntrophobotulus glycolicus DSM 8271.</title>
        <authorList>
            <person name="Lucas S."/>
            <person name="Copeland A."/>
            <person name="Lapidus A."/>
            <person name="Bruce D."/>
            <person name="Goodwin L."/>
            <person name="Pitluck S."/>
            <person name="Kyrpides N."/>
            <person name="Mavromatis K."/>
            <person name="Pagani I."/>
            <person name="Ivanova N."/>
            <person name="Mikhailova N."/>
            <person name="Chertkov O."/>
            <person name="Held B."/>
            <person name="Detter J.C."/>
            <person name="Tapia R."/>
            <person name="Han C."/>
            <person name="Land M."/>
            <person name="Hauser L."/>
            <person name="Markowitz V."/>
            <person name="Cheng J.-F."/>
            <person name="Hugenholtz P."/>
            <person name="Woyke T."/>
            <person name="Wu D."/>
            <person name="Spring S."/>
            <person name="Schroeder M."/>
            <person name="Brambilla E."/>
            <person name="Klenk H.-P."/>
            <person name="Eisen J.A."/>
        </authorList>
    </citation>
    <scope>NUCLEOTIDE SEQUENCE [LARGE SCALE GENOMIC DNA]</scope>
    <source>
        <strain evidence="2">DSM 8271 / FlGlyR</strain>
    </source>
</reference>
<accession>F0T164</accession>
<evidence type="ECO:0000313" key="1">
    <source>
        <dbReference type="EMBL" id="ADY55128.1"/>
    </source>
</evidence>
<name>F0T164_SYNGF</name>
<dbReference type="Proteomes" id="UP000007488">
    <property type="component" value="Chromosome"/>
</dbReference>
<dbReference type="KEGG" id="sgy:Sgly_0771"/>
<dbReference type="AlphaFoldDB" id="F0T164"/>
<reference evidence="1 2" key="1">
    <citation type="journal article" date="2011" name="Stand. Genomic Sci.">
        <title>Complete genome sequence of Syntrophobotulus glycolicus type strain (FlGlyR).</title>
        <authorList>
            <person name="Han C."/>
            <person name="Mwirichia R."/>
            <person name="Chertkov O."/>
            <person name="Held B."/>
            <person name="Lapidus A."/>
            <person name="Nolan M."/>
            <person name="Lucas S."/>
            <person name="Hammon N."/>
            <person name="Deshpande S."/>
            <person name="Cheng J.F."/>
            <person name="Tapia R."/>
            <person name="Goodwin L."/>
            <person name="Pitluck S."/>
            <person name="Huntemann M."/>
            <person name="Liolios K."/>
            <person name="Ivanova N."/>
            <person name="Pagani I."/>
            <person name="Mavromatis K."/>
            <person name="Ovchinikova G."/>
            <person name="Pati A."/>
            <person name="Chen A."/>
            <person name="Palaniappan K."/>
            <person name="Land M."/>
            <person name="Hauser L."/>
            <person name="Brambilla E.M."/>
            <person name="Rohde M."/>
            <person name="Spring S."/>
            <person name="Sikorski J."/>
            <person name="Goker M."/>
            <person name="Woyke T."/>
            <person name="Bristow J."/>
            <person name="Eisen J.A."/>
            <person name="Markowitz V."/>
            <person name="Hugenholtz P."/>
            <person name="Kyrpides N.C."/>
            <person name="Klenk H.P."/>
            <person name="Detter J.C."/>
        </authorList>
    </citation>
    <scope>NUCLEOTIDE SEQUENCE [LARGE SCALE GENOMIC DNA]</scope>
    <source>
        <strain evidence="2">DSM 8271 / FlGlyR</strain>
    </source>
</reference>
<dbReference type="STRING" id="645991.Sgly_0771"/>
<evidence type="ECO:0008006" key="3">
    <source>
        <dbReference type="Google" id="ProtNLM"/>
    </source>
</evidence>
<protein>
    <recommendedName>
        <fullName evidence="3">Addiction module toxin RelE</fullName>
    </recommendedName>
</protein>
<sequence length="123" mass="14171">MTKKKRLTQREKRLMAEAKKELQKRGVLPPDKARLNRKKFAAEVLAEFDEFGGIEDTLYLHKAIYCMVGPDMREVSSEQVGVLKLLKIAIETKKFMKGLSSEGRSQYTIGEYIDKVVHPIMRL</sequence>